<comment type="caution">
    <text evidence="7">The sequence shown here is derived from an EMBL/GenBank/DDBJ whole genome shotgun (WGS) entry which is preliminary data.</text>
</comment>
<sequence>MALLFTSQHSSLFSKNPNPSSQVPSFFSPTTPSSLSLSSINHRSRALRFRSLRLHSSISGDNFDPVPGDNPIDGEDPSGGPEKVTDEWGEEAEPEASYTNLSESDPPKDEDEWGEDGFVGTGNGSAANVGAETREVVDEKLNDLKRCLVDTVYGTEFGFRAGLEVRAEVLELVSQLEAANPTPAPTQAPELLDGNWVLLYTAFSELLPLLAAGTTPLLKVDKITQAIDTSSLTIVNATTLSGPFASLSFSATATFEVRTPTRIQVEFKEGTFQPPEIKSSVNLPENIDVFGQKINLSPLQQTLNPLQEAVVSISRVITGQPPLKLPIPGDRTKSWLITTYLDGDLRISRGDGGLFVLVKEGSPLVYQ</sequence>
<dbReference type="AlphaFoldDB" id="A0A8K0HCH7"/>
<evidence type="ECO:0000313" key="8">
    <source>
        <dbReference type="Proteomes" id="UP000796880"/>
    </source>
</evidence>
<evidence type="ECO:0000256" key="5">
    <source>
        <dbReference type="SAM" id="MobiDB-lite"/>
    </source>
</evidence>
<dbReference type="Proteomes" id="UP000796880">
    <property type="component" value="Unassembled WGS sequence"/>
</dbReference>
<reference evidence="7" key="1">
    <citation type="submission" date="2020-03" db="EMBL/GenBank/DDBJ databases">
        <title>A high-quality chromosome-level genome assembly of a woody plant with both climbing and erect habits, Rhamnella rubrinervis.</title>
        <authorList>
            <person name="Lu Z."/>
            <person name="Yang Y."/>
            <person name="Zhu X."/>
            <person name="Sun Y."/>
        </authorList>
    </citation>
    <scope>NUCLEOTIDE SEQUENCE</scope>
    <source>
        <strain evidence="7">BYM</strain>
        <tissue evidence="7">Leaf</tissue>
    </source>
</reference>
<keyword evidence="8" id="KW-1185">Reference proteome</keyword>
<dbReference type="PANTHER" id="PTHR31906">
    <property type="entry name" value="PLASTID-LIPID-ASSOCIATED PROTEIN 4, CHLOROPLASTIC-RELATED"/>
    <property type="match status" value="1"/>
</dbReference>
<name>A0A8K0HCH7_9ROSA</name>
<feature type="region of interest" description="Disordered" evidence="5">
    <location>
        <begin position="58"/>
        <end position="127"/>
    </location>
</feature>
<evidence type="ECO:0000256" key="1">
    <source>
        <dbReference type="ARBA" id="ARBA00004474"/>
    </source>
</evidence>
<protein>
    <recommendedName>
        <fullName evidence="6">Plastid lipid-associated protein/fibrillin conserved domain-containing protein</fullName>
    </recommendedName>
</protein>
<keyword evidence="4" id="KW-0809">Transit peptide</keyword>
<comment type="similarity">
    <text evidence="2">Belongs to the PAP/fibrillin family.</text>
</comment>
<gene>
    <name evidence="7" type="ORF">FNV43_RR10097</name>
</gene>
<dbReference type="OrthoDB" id="498392at2759"/>
<feature type="compositionally biased region" description="Polar residues" evidence="5">
    <location>
        <begin position="1"/>
        <end position="15"/>
    </location>
</feature>
<proteinExistence type="inferred from homology"/>
<dbReference type="GO" id="GO:0009536">
    <property type="term" value="C:plastid"/>
    <property type="evidence" value="ECO:0007669"/>
    <property type="project" value="UniProtKB-SubCell"/>
</dbReference>
<dbReference type="EMBL" id="VOIH02000004">
    <property type="protein sequence ID" value="KAF3449369.1"/>
    <property type="molecule type" value="Genomic_DNA"/>
</dbReference>
<evidence type="ECO:0000256" key="3">
    <source>
        <dbReference type="ARBA" id="ARBA00022640"/>
    </source>
</evidence>
<evidence type="ECO:0000313" key="7">
    <source>
        <dbReference type="EMBL" id="KAF3449369.1"/>
    </source>
</evidence>
<evidence type="ECO:0000259" key="6">
    <source>
        <dbReference type="Pfam" id="PF04755"/>
    </source>
</evidence>
<feature type="region of interest" description="Disordered" evidence="5">
    <location>
        <begin position="1"/>
        <end position="38"/>
    </location>
</feature>
<dbReference type="InterPro" id="IPR006843">
    <property type="entry name" value="PAP/fibrillin_dom"/>
</dbReference>
<feature type="compositionally biased region" description="Low complexity" evidence="5">
    <location>
        <begin position="16"/>
        <end position="38"/>
    </location>
</feature>
<organism evidence="7 8">
    <name type="scientific">Rhamnella rubrinervis</name>
    <dbReference type="NCBI Taxonomy" id="2594499"/>
    <lineage>
        <taxon>Eukaryota</taxon>
        <taxon>Viridiplantae</taxon>
        <taxon>Streptophyta</taxon>
        <taxon>Embryophyta</taxon>
        <taxon>Tracheophyta</taxon>
        <taxon>Spermatophyta</taxon>
        <taxon>Magnoliopsida</taxon>
        <taxon>eudicotyledons</taxon>
        <taxon>Gunneridae</taxon>
        <taxon>Pentapetalae</taxon>
        <taxon>rosids</taxon>
        <taxon>fabids</taxon>
        <taxon>Rosales</taxon>
        <taxon>Rhamnaceae</taxon>
        <taxon>rhamnoid group</taxon>
        <taxon>Rhamneae</taxon>
        <taxon>Rhamnella</taxon>
    </lineage>
</organism>
<evidence type="ECO:0000256" key="2">
    <source>
        <dbReference type="ARBA" id="ARBA00005845"/>
    </source>
</evidence>
<accession>A0A8K0HCH7</accession>
<feature type="domain" description="Plastid lipid-associated protein/fibrillin conserved" evidence="6">
    <location>
        <begin position="143"/>
        <end position="357"/>
    </location>
</feature>
<dbReference type="Pfam" id="PF04755">
    <property type="entry name" value="PAP_fibrillin"/>
    <property type="match status" value="1"/>
</dbReference>
<comment type="subcellular location">
    <subcellularLocation>
        <location evidence="1">Plastid</location>
    </subcellularLocation>
</comment>
<evidence type="ECO:0000256" key="4">
    <source>
        <dbReference type="ARBA" id="ARBA00022946"/>
    </source>
</evidence>
<dbReference type="InterPro" id="IPR039633">
    <property type="entry name" value="PAP"/>
</dbReference>
<keyword evidence="3" id="KW-0934">Plastid</keyword>